<organism evidence="5 6">
    <name type="scientific">Burkholderia plantarii</name>
    <dbReference type="NCBI Taxonomy" id="41899"/>
    <lineage>
        <taxon>Bacteria</taxon>
        <taxon>Pseudomonadati</taxon>
        <taxon>Pseudomonadota</taxon>
        <taxon>Betaproteobacteria</taxon>
        <taxon>Burkholderiales</taxon>
        <taxon>Burkholderiaceae</taxon>
        <taxon>Burkholderia</taxon>
    </lineage>
</organism>
<dbReference type="PANTHER" id="PTHR43150:SF2">
    <property type="entry name" value="HYPERKINETIC, ISOFORM M"/>
    <property type="match status" value="1"/>
</dbReference>
<dbReference type="CDD" id="cd19143">
    <property type="entry name" value="AKR_AKR6C1_2"/>
    <property type="match status" value="1"/>
</dbReference>
<reference evidence="5 6" key="2">
    <citation type="journal article" date="2016" name="Appl. Microbiol. Biotechnol.">
        <title>Mutations improving production and secretion of extracellular lipase by Burkholderia glumae PG1.</title>
        <authorList>
            <person name="Knapp A."/>
            <person name="Voget S."/>
            <person name="Gao R."/>
            <person name="Zaburannyi N."/>
            <person name="Krysciak D."/>
            <person name="Breuer M."/>
            <person name="Hauer B."/>
            <person name="Streit W.R."/>
            <person name="Muller R."/>
            <person name="Daniel R."/>
            <person name="Jaeger K.E."/>
        </authorList>
    </citation>
    <scope>NUCLEOTIDE SEQUENCE [LARGE SCALE GENOMIC DNA]</scope>
    <source>
        <strain evidence="5 6">PG1</strain>
    </source>
</reference>
<sequence length="323" mass="36377">MNYRRLGRSGLQVSELSIGSWVTYGNQVDQHAARESLAAARDAGINFFDNAEVYAHGQSEEIMGEALKALGWSRVSYVVSTKFFWGLNEAPNQYHTLNRKYLMDAIDGSLRRLKLDYVDLVFCHRPDPNTPIEETVWAMSDMITRGKAQYWGTSEWSADEIRAAYGIAERHHLHKPVMEQPQYNLFHRRRVEREYRRLYEDIGLGLTTWSPLASGLLTGKYRNGVPEGSRAAVQGYDWLRDQLTHPAKNEAVAKLAGIADELGCTVAQLAIAWVLKNPNVSTVITGASRVEQIGENMKAVEVAARISPELKQRIEEIVGDQAQ</sequence>
<dbReference type="KEGG" id="bgp:BGL_1c27320"/>
<dbReference type="InterPro" id="IPR036812">
    <property type="entry name" value="NAD(P)_OxRdtase_dom_sf"/>
</dbReference>
<protein>
    <submittedName>
        <fullName evidence="5">Oxidoreductase, aldo/keto reductase family</fullName>
    </submittedName>
</protein>
<evidence type="ECO:0000256" key="2">
    <source>
        <dbReference type="ARBA" id="ARBA00022857"/>
    </source>
</evidence>
<keyword evidence="2" id="KW-0521">NADP</keyword>
<dbReference type="InterPro" id="IPR005399">
    <property type="entry name" value="K_chnl_volt-dep_bsu_KCNAB-rel"/>
</dbReference>
<dbReference type="OrthoDB" id="5488419at2"/>
<dbReference type="Gene3D" id="3.20.20.100">
    <property type="entry name" value="NADP-dependent oxidoreductase domain"/>
    <property type="match status" value="1"/>
</dbReference>
<dbReference type="PRINTS" id="PR01577">
    <property type="entry name" value="KCNABCHANNEL"/>
</dbReference>
<keyword evidence="6" id="KW-1185">Reference proteome</keyword>
<comment type="similarity">
    <text evidence="1">Belongs to the shaker potassium channel beta subunit family.</text>
</comment>
<feature type="domain" description="NADP-dependent oxidoreductase" evidence="4">
    <location>
        <begin position="16"/>
        <end position="317"/>
    </location>
</feature>
<proteinExistence type="inferred from homology"/>
<dbReference type="SUPFAM" id="SSF51430">
    <property type="entry name" value="NAD(P)-linked oxidoreductase"/>
    <property type="match status" value="1"/>
</dbReference>
<evidence type="ECO:0000256" key="3">
    <source>
        <dbReference type="ARBA" id="ARBA00023002"/>
    </source>
</evidence>
<dbReference type="GO" id="GO:0016491">
    <property type="term" value="F:oxidoreductase activity"/>
    <property type="evidence" value="ECO:0007669"/>
    <property type="project" value="UniProtKB-KW"/>
</dbReference>
<evidence type="ECO:0000259" key="4">
    <source>
        <dbReference type="Pfam" id="PF00248"/>
    </source>
</evidence>
<accession>A0A0B6S4Q2</accession>
<evidence type="ECO:0000313" key="6">
    <source>
        <dbReference type="Proteomes" id="UP000031838"/>
    </source>
</evidence>
<dbReference type="AlphaFoldDB" id="A0A0B6S4Q2"/>
<dbReference type="Proteomes" id="UP000031838">
    <property type="component" value="Chromosome 1"/>
</dbReference>
<dbReference type="PANTHER" id="PTHR43150">
    <property type="entry name" value="HYPERKINETIC, ISOFORM M"/>
    <property type="match status" value="1"/>
</dbReference>
<name>A0A0B6S4Q2_BURPL</name>
<dbReference type="EMBL" id="CP002580">
    <property type="protein sequence ID" value="AJK47216.1"/>
    <property type="molecule type" value="Genomic_DNA"/>
</dbReference>
<dbReference type="RefSeq" id="WP_042625571.1">
    <property type="nucleotide sequence ID" value="NZ_BSTO01000034.1"/>
</dbReference>
<reference evidence="6" key="1">
    <citation type="submission" date="2011-03" db="EMBL/GenBank/DDBJ databases">
        <authorList>
            <person name="Voget S."/>
            <person name="Streit W.R."/>
            <person name="Jaeger K.E."/>
            <person name="Daniel R."/>
        </authorList>
    </citation>
    <scope>NUCLEOTIDE SEQUENCE [LARGE SCALE GENOMIC DNA]</scope>
    <source>
        <strain evidence="6">PG1</strain>
    </source>
</reference>
<gene>
    <name evidence="5" type="ORF">BGL_1c27320</name>
</gene>
<evidence type="ECO:0000256" key="1">
    <source>
        <dbReference type="ARBA" id="ARBA00006515"/>
    </source>
</evidence>
<keyword evidence="3" id="KW-0560">Oxidoreductase</keyword>
<dbReference type="KEGG" id="bpla:bpln_1g26660"/>
<evidence type="ECO:0000313" key="5">
    <source>
        <dbReference type="EMBL" id="AJK47216.1"/>
    </source>
</evidence>
<dbReference type="HOGENOM" id="CLU_023205_2_0_4"/>
<dbReference type="Pfam" id="PF00248">
    <property type="entry name" value="Aldo_ket_red"/>
    <property type="match status" value="1"/>
</dbReference>
<dbReference type="InterPro" id="IPR023210">
    <property type="entry name" value="NADP_OxRdtase_dom"/>
</dbReference>